<dbReference type="InterPro" id="IPR013763">
    <property type="entry name" value="Cyclin-like_dom"/>
</dbReference>
<dbReference type="Pfam" id="PF16899">
    <property type="entry name" value="Cyclin_C_2"/>
    <property type="match status" value="1"/>
</dbReference>
<proteinExistence type="inferred from homology"/>
<dbReference type="RefSeq" id="XP_003647789.1">
    <property type="nucleotide sequence ID" value="XM_003647741.1"/>
</dbReference>
<dbReference type="Pfam" id="PF00134">
    <property type="entry name" value="Cyclin_N"/>
    <property type="match status" value="1"/>
</dbReference>
<dbReference type="InterPro" id="IPR043198">
    <property type="entry name" value="Cyclin/Ssn8"/>
</dbReference>
<dbReference type="PANTHER" id="PTHR10026">
    <property type="entry name" value="CYCLIN"/>
    <property type="match status" value="1"/>
</dbReference>
<evidence type="ECO:0000256" key="3">
    <source>
        <dbReference type="RuleBase" id="RU000383"/>
    </source>
</evidence>
<dbReference type="InterPro" id="IPR031658">
    <property type="entry name" value="Cyclin_C_2"/>
</dbReference>
<feature type="domain" description="Cyclin-like" evidence="5">
    <location>
        <begin position="109"/>
        <end position="190"/>
    </location>
</feature>
<dbReference type="GO" id="GO:0006357">
    <property type="term" value="P:regulation of transcription by RNA polymerase II"/>
    <property type="evidence" value="ECO:0007669"/>
    <property type="project" value="InterPro"/>
</dbReference>
<dbReference type="Proteomes" id="UP000006790">
    <property type="component" value="Chromosome 7"/>
</dbReference>
<dbReference type="OMA" id="FRVEQNT"/>
<dbReference type="GO" id="GO:1905866">
    <property type="term" value="P:positive regulation of Atg1/ULK1 kinase complex assembly"/>
    <property type="evidence" value="ECO:0007669"/>
    <property type="project" value="EnsemblFungi"/>
</dbReference>
<evidence type="ECO:0000256" key="4">
    <source>
        <dbReference type="SAM" id="MobiDB-lite"/>
    </source>
</evidence>
<organism evidence="6 7">
    <name type="scientific">Eremothecium cymbalariae (strain CBS 270.75 / DBVPG 7215 / KCTC 17166 / NRRL Y-17582)</name>
    <name type="common">Yeast</name>
    <dbReference type="NCBI Taxonomy" id="931890"/>
    <lineage>
        <taxon>Eukaryota</taxon>
        <taxon>Fungi</taxon>
        <taxon>Dikarya</taxon>
        <taxon>Ascomycota</taxon>
        <taxon>Saccharomycotina</taxon>
        <taxon>Saccharomycetes</taxon>
        <taxon>Saccharomycetales</taxon>
        <taxon>Saccharomycetaceae</taxon>
        <taxon>Eremothecium</taxon>
    </lineage>
</organism>
<dbReference type="EMBL" id="CP002503">
    <property type="protein sequence ID" value="AET40972.1"/>
    <property type="molecule type" value="Genomic_DNA"/>
</dbReference>
<dbReference type="OrthoDB" id="340962at2759"/>
<keyword evidence="2 3" id="KW-0195">Cyclin</keyword>
<dbReference type="GO" id="GO:0006289">
    <property type="term" value="P:nucleotide-excision repair"/>
    <property type="evidence" value="ECO:0007669"/>
    <property type="project" value="EnsemblFungi"/>
</dbReference>
<feature type="region of interest" description="Disordered" evidence="4">
    <location>
        <begin position="283"/>
        <end position="307"/>
    </location>
</feature>
<reference evidence="7" key="1">
    <citation type="journal article" date="2012" name="G3 (Bethesda)">
        <title>Pichia sorbitophila, an interspecies yeast hybrid reveals early steps of genome resolution following polyploidization.</title>
        <authorList>
            <person name="Leh Louis V."/>
            <person name="Despons L."/>
            <person name="Friedrich A."/>
            <person name="Martin T."/>
            <person name="Durrens P."/>
            <person name="Casaregola S."/>
            <person name="Neuveglise C."/>
            <person name="Fairhead C."/>
            <person name="Marck C."/>
            <person name="Cruz J.A."/>
            <person name="Straub M.L."/>
            <person name="Kugler V."/>
            <person name="Sacerdot C."/>
            <person name="Uzunov Z."/>
            <person name="Thierry A."/>
            <person name="Weiss S."/>
            <person name="Bleykasten C."/>
            <person name="De Montigny J."/>
            <person name="Jacques N."/>
            <person name="Jung P."/>
            <person name="Lemaire M."/>
            <person name="Mallet S."/>
            <person name="Morel G."/>
            <person name="Richard G.F."/>
            <person name="Sarkar A."/>
            <person name="Savel G."/>
            <person name="Schacherer J."/>
            <person name="Seret M.L."/>
            <person name="Talla E."/>
            <person name="Samson G."/>
            <person name="Jubin C."/>
            <person name="Poulain J."/>
            <person name="Vacherie B."/>
            <person name="Barbe V."/>
            <person name="Pelletier E."/>
            <person name="Sherman D.J."/>
            <person name="Westhof E."/>
            <person name="Weissenbach J."/>
            <person name="Baret P.V."/>
            <person name="Wincker P."/>
            <person name="Gaillardin C."/>
            <person name="Dujon B."/>
            <person name="Souciet J.L."/>
        </authorList>
    </citation>
    <scope>NUCLEOTIDE SEQUENCE [LARGE SCALE GENOMIC DNA]</scope>
    <source>
        <strain evidence="7">CBS 270.75 / DBVPG 7215 / KCTC 17166 / NRRL Y-17582</strain>
    </source>
</reference>
<accession>G8JVV7</accession>
<dbReference type="GO" id="GO:0006367">
    <property type="term" value="P:transcription initiation at RNA polymerase II promoter"/>
    <property type="evidence" value="ECO:0007669"/>
    <property type="project" value="EnsemblFungi"/>
</dbReference>
<feature type="compositionally biased region" description="Low complexity" evidence="4">
    <location>
        <begin position="293"/>
        <end position="305"/>
    </location>
</feature>
<dbReference type="STRING" id="931890.G8JVV7"/>
<dbReference type="HOGENOM" id="CLU_022620_4_2_1"/>
<dbReference type="GO" id="GO:0016538">
    <property type="term" value="F:cyclin-dependent protein serine/threonine kinase regulator activity"/>
    <property type="evidence" value="ECO:0007669"/>
    <property type="project" value="EnsemblFungi"/>
</dbReference>
<dbReference type="NCBIfam" id="TIGR00569">
    <property type="entry name" value="ccl1"/>
    <property type="match status" value="1"/>
</dbReference>
<sequence length="399" mass="45487">MENSPTPISISATRKTASNTFLPLNTKRVSDDDLYRTSTQYKLWSFTSKRLEQIRSDINLRSSEIIKKQIIQFKESHPNLSTEELEAIDSLAIPLNADEEFKLVNFYARKVQQCASSLNLPTEVTATAISFFRKFFLTNSVMDIHPKNILLTTIFLACKSENYFIGIESFAQKTKSKEDAILKYEFKVLESLKFTLLNHHPFKALHGFFLDIQSILNGKVDLEYMGQVYTNSKKKITDALLTDAVYQYTPPQITLAVLLAEDQTLIDRYLELKFPNKNKDNSVDVIKPTSADSTNTTSGSSSNGNMEVKEVVQSKEVPNEGNETTNDNTNMIDLPKLIKTIQDCRDIIFERQSVTKEEVKEIDAKLHYCKNPMLVLRRLKRQKDSSSSASPPDIKRQKL</sequence>
<dbReference type="GO" id="GO:0070985">
    <property type="term" value="C:transcription factor TFIIK complex"/>
    <property type="evidence" value="ECO:0007669"/>
    <property type="project" value="EnsemblFungi"/>
</dbReference>
<protein>
    <recommendedName>
        <fullName evidence="5">Cyclin-like domain-containing protein</fullName>
    </recommendedName>
</protein>
<dbReference type="GO" id="GO:0006995">
    <property type="term" value="P:cellular response to nitrogen starvation"/>
    <property type="evidence" value="ECO:0007669"/>
    <property type="project" value="EnsemblFungi"/>
</dbReference>
<dbReference type="InParanoid" id="G8JVV7"/>
<evidence type="ECO:0000259" key="5">
    <source>
        <dbReference type="SMART" id="SM00385"/>
    </source>
</evidence>
<evidence type="ECO:0000313" key="6">
    <source>
        <dbReference type="EMBL" id="AET40972.1"/>
    </source>
</evidence>
<dbReference type="KEGG" id="erc:Ecym_7122"/>
<dbReference type="InterPro" id="IPR006671">
    <property type="entry name" value="Cyclin_N"/>
</dbReference>
<comment type="similarity">
    <text evidence="1">Belongs to the cyclin family. Cyclin C subfamily.</text>
</comment>
<dbReference type="FunFam" id="1.10.472.10:FF:000128">
    <property type="entry name" value="TFIIK subunit"/>
    <property type="match status" value="1"/>
</dbReference>
<evidence type="ECO:0000256" key="1">
    <source>
        <dbReference type="ARBA" id="ARBA00008638"/>
    </source>
</evidence>
<dbReference type="GO" id="GO:0010508">
    <property type="term" value="P:positive regulation of autophagy"/>
    <property type="evidence" value="ECO:0007669"/>
    <property type="project" value="EnsemblFungi"/>
</dbReference>
<feature type="region of interest" description="Disordered" evidence="4">
    <location>
        <begin position="380"/>
        <end position="399"/>
    </location>
</feature>
<dbReference type="InterPro" id="IPR027081">
    <property type="entry name" value="CyclinH/Ccl1"/>
</dbReference>
<dbReference type="SMART" id="SM00385">
    <property type="entry name" value="CYCLIN"/>
    <property type="match status" value="1"/>
</dbReference>
<dbReference type="AlphaFoldDB" id="G8JVV7"/>
<keyword evidence="7" id="KW-1185">Reference proteome</keyword>
<dbReference type="InterPro" id="IPR036915">
    <property type="entry name" value="Cyclin-like_sf"/>
</dbReference>
<evidence type="ECO:0000313" key="7">
    <source>
        <dbReference type="Proteomes" id="UP000006790"/>
    </source>
</evidence>
<dbReference type="Gene3D" id="1.10.472.10">
    <property type="entry name" value="Cyclin-like"/>
    <property type="match status" value="2"/>
</dbReference>
<evidence type="ECO:0000256" key="2">
    <source>
        <dbReference type="ARBA" id="ARBA00023127"/>
    </source>
</evidence>
<dbReference type="CDD" id="cd20524">
    <property type="entry name" value="CYCLIN_CCNH_rpt1"/>
    <property type="match status" value="1"/>
</dbReference>
<gene>
    <name evidence="6" type="ordered locus">Ecym_7122</name>
</gene>
<dbReference type="eggNOG" id="KOG2496">
    <property type="taxonomic scope" value="Eukaryota"/>
</dbReference>
<dbReference type="GeneID" id="11471242"/>
<dbReference type="SUPFAM" id="SSF47954">
    <property type="entry name" value="Cyclin-like"/>
    <property type="match status" value="2"/>
</dbReference>
<dbReference type="FunCoup" id="G8JVV7">
    <property type="interactions" value="922"/>
</dbReference>
<dbReference type="CDD" id="cd20525">
    <property type="entry name" value="CYCLIN_CCNH_rpt2"/>
    <property type="match status" value="1"/>
</dbReference>
<name>G8JVV7_ERECY</name>